<dbReference type="GO" id="GO:0045493">
    <property type="term" value="P:xylan catabolic process"/>
    <property type="evidence" value="ECO:0007669"/>
    <property type="project" value="InterPro"/>
</dbReference>
<dbReference type="AlphaFoldDB" id="A0A9D5CQ56"/>
<dbReference type="OrthoDB" id="1548694at2759"/>
<dbReference type="Pfam" id="PF14310">
    <property type="entry name" value="Fn3-like"/>
    <property type="match status" value="1"/>
</dbReference>
<dbReference type="PANTHER" id="PTHR42721:SF45">
    <property type="entry name" value="BETA-D-XYLOSIDASE 2-RELATED"/>
    <property type="match status" value="1"/>
</dbReference>
<evidence type="ECO:0000259" key="1">
    <source>
        <dbReference type="SMART" id="SM01217"/>
    </source>
</evidence>
<proteinExistence type="predicted"/>
<organism evidence="2 3">
    <name type="scientific">Dioscorea zingiberensis</name>
    <dbReference type="NCBI Taxonomy" id="325984"/>
    <lineage>
        <taxon>Eukaryota</taxon>
        <taxon>Viridiplantae</taxon>
        <taxon>Streptophyta</taxon>
        <taxon>Embryophyta</taxon>
        <taxon>Tracheophyta</taxon>
        <taxon>Spermatophyta</taxon>
        <taxon>Magnoliopsida</taxon>
        <taxon>Liliopsida</taxon>
        <taxon>Dioscoreales</taxon>
        <taxon>Dioscoreaceae</taxon>
        <taxon>Dioscorea</taxon>
    </lineage>
</organism>
<dbReference type="InterPro" id="IPR026891">
    <property type="entry name" value="Fn3-like"/>
</dbReference>
<comment type="caution">
    <text evidence="2">The sequence shown here is derived from an EMBL/GenBank/DDBJ whole genome shotgun (WGS) entry which is preliminary data.</text>
</comment>
<dbReference type="InterPro" id="IPR013783">
    <property type="entry name" value="Ig-like_fold"/>
</dbReference>
<reference evidence="2" key="2">
    <citation type="journal article" date="2022" name="Hortic Res">
        <title>The genome of Dioscorea zingiberensis sheds light on the biosynthesis, origin and evolution of the medicinally important diosgenin saponins.</title>
        <authorList>
            <person name="Li Y."/>
            <person name="Tan C."/>
            <person name="Li Z."/>
            <person name="Guo J."/>
            <person name="Li S."/>
            <person name="Chen X."/>
            <person name="Wang C."/>
            <person name="Dai X."/>
            <person name="Yang H."/>
            <person name="Song W."/>
            <person name="Hou L."/>
            <person name="Xu J."/>
            <person name="Tong Z."/>
            <person name="Xu A."/>
            <person name="Yuan X."/>
            <person name="Wang W."/>
            <person name="Yang Q."/>
            <person name="Chen L."/>
            <person name="Sun Z."/>
            <person name="Wang K."/>
            <person name="Pan B."/>
            <person name="Chen J."/>
            <person name="Bao Y."/>
            <person name="Liu F."/>
            <person name="Qi X."/>
            <person name="Gang D.R."/>
            <person name="Wen J."/>
            <person name="Li J."/>
        </authorList>
    </citation>
    <scope>NUCLEOTIDE SEQUENCE</scope>
    <source>
        <strain evidence="2">Dzin_1.0</strain>
    </source>
</reference>
<name>A0A9D5CQ56_9LILI</name>
<dbReference type="PANTHER" id="PTHR42721">
    <property type="entry name" value="SUGAR HYDROLASE-RELATED"/>
    <property type="match status" value="1"/>
</dbReference>
<feature type="domain" description="Fibronectin type III-like" evidence="1">
    <location>
        <begin position="26"/>
        <end position="99"/>
    </location>
</feature>
<dbReference type="InterPro" id="IPR044993">
    <property type="entry name" value="BXL"/>
</dbReference>
<dbReference type="EMBL" id="JAGGNH010000004">
    <property type="protein sequence ID" value="KAJ0976392.1"/>
    <property type="molecule type" value="Genomic_DNA"/>
</dbReference>
<accession>A0A9D5CQ56</accession>
<dbReference type="SMART" id="SM01217">
    <property type="entry name" value="Fn3_like"/>
    <property type="match status" value="1"/>
</dbReference>
<evidence type="ECO:0000313" key="3">
    <source>
        <dbReference type="Proteomes" id="UP001085076"/>
    </source>
</evidence>
<evidence type="ECO:0000313" key="2">
    <source>
        <dbReference type="EMBL" id="KAJ0976392.1"/>
    </source>
</evidence>
<reference evidence="2" key="1">
    <citation type="submission" date="2021-03" db="EMBL/GenBank/DDBJ databases">
        <authorList>
            <person name="Li Z."/>
            <person name="Yang C."/>
        </authorList>
    </citation>
    <scope>NUCLEOTIDE SEQUENCE</scope>
    <source>
        <strain evidence="2">Dzin_1.0</strain>
        <tissue evidence="2">Leaf</tissue>
    </source>
</reference>
<sequence>MFGRCVDLLIQIHVDVKNEGELDGFQAVLIFSTPPVVSSQSAPLKQLVAFEKKVHVFAKSQTRVTLSVDICKDLSIADNNGIERIPINGEHSFESDDLSHSFSLKAETLRI</sequence>
<dbReference type="Gene3D" id="2.60.40.10">
    <property type="entry name" value="Immunoglobulins"/>
    <property type="match status" value="1"/>
</dbReference>
<gene>
    <name evidence="2" type="ORF">J5N97_018357</name>
</gene>
<dbReference type="GO" id="GO:0046556">
    <property type="term" value="F:alpha-L-arabinofuranosidase activity"/>
    <property type="evidence" value="ECO:0007669"/>
    <property type="project" value="TreeGrafter"/>
</dbReference>
<keyword evidence="3" id="KW-1185">Reference proteome</keyword>
<dbReference type="GO" id="GO:0009044">
    <property type="term" value="F:xylan 1,4-beta-xylosidase activity"/>
    <property type="evidence" value="ECO:0007669"/>
    <property type="project" value="InterPro"/>
</dbReference>
<dbReference type="GO" id="GO:0031222">
    <property type="term" value="P:arabinan catabolic process"/>
    <property type="evidence" value="ECO:0007669"/>
    <property type="project" value="TreeGrafter"/>
</dbReference>
<dbReference type="Proteomes" id="UP001085076">
    <property type="component" value="Miscellaneous, Linkage group lg04"/>
</dbReference>
<protein>
    <recommendedName>
        <fullName evidence="1">Fibronectin type III-like domain-containing protein</fullName>
    </recommendedName>
</protein>